<reference evidence="3 4" key="1">
    <citation type="submission" date="2019-07" db="EMBL/GenBank/DDBJ databases">
        <title>Venturia inaequalis Genome Resource.</title>
        <authorList>
            <person name="Lichtner F.J."/>
        </authorList>
    </citation>
    <scope>NUCLEOTIDE SEQUENCE [LARGE SCALE GENOMIC DNA]</scope>
    <source>
        <strain evidence="3 4">DMI_063113</strain>
    </source>
</reference>
<dbReference type="EMBL" id="WNWR01000425">
    <property type="protein sequence ID" value="KAE9979049.1"/>
    <property type="molecule type" value="Genomic_DNA"/>
</dbReference>
<feature type="compositionally biased region" description="Basic and acidic residues" evidence="1">
    <location>
        <begin position="74"/>
        <end position="93"/>
    </location>
</feature>
<feature type="transmembrane region" description="Helical" evidence="2">
    <location>
        <begin position="35"/>
        <end position="57"/>
    </location>
</feature>
<keyword evidence="2" id="KW-0472">Membrane</keyword>
<feature type="region of interest" description="Disordered" evidence="1">
    <location>
        <begin position="74"/>
        <end position="136"/>
    </location>
</feature>
<gene>
    <name evidence="3" type="ORF">EG327_007172</name>
</gene>
<keyword evidence="2" id="KW-1133">Transmembrane helix</keyword>
<evidence type="ECO:0000256" key="1">
    <source>
        <dbReference type="SAM" id="MobiDB-lite"/>
    </source>
</evidence>
<organism evidence="3 4">
    <name type="scientific">Venturia inaequalis</name>
    <name type="common">Apple scab fungus</name>
    <dbReference type="NCBI Taxonomy" id="5025"/>
    <lineage>
        <taxon>Eukaryota</taxon>
        <taxon>Fungi</taxon>
        <taxon>Dikarya</taxon>
        <taxon>Ascomycota</taxon>
        <taxon>Pezizomycotina</taxon>
        <taxon>Dothideomycetes</taxon>
        <taxon>Pleosporomycetidae</taxon>
        <taxon>Venturiales</taxon>
        <taxon>Venturiaceae</taxon>
        <taxon>Venturia</taxon>
    </lineage>
</organism>
<comment type="caution">
    <text evidence="3">The sequence shown here is derived from an EMBL/GenBank/DDBJ whole genome shotgun (WGS) entry which is preliminary data.</text>
</comment>
<evidence type="ECO:0000256" key="2">
    <source>
        <dbReference type="SAM" id="Phobius"/>
    </source>
</evidence>
<evidence type="ECO:0000313" key="3">
    <source>
        <dbReference type="EMBL" id="KAE9979049.1"/>
    </source>
</evidence>
<sequence length="136" mass="14803">MPSTDRDRQRVKNKRVEDEASHIATKRGERIVIPLWVPLATVPLFSLAVVATAKFLYLESKKKAKLAEAAARKVKEEARAAKEAREAQRRGWEELEEWSSSDSDSGSDGEGDEYTEGSSTGSGSGSGSETTSDSGR</sequence>
<feature type="compositionally biased region" description="Low complexity" evidence="1">
    <location>
        <begin position="127"/>
        <end position="136"/>
    </location>
</feature>
<protein>
    <recommendedName>
        <fullName evidence="5">Transmembrane protein</fullName>
    </recommendedName>
</protein>
<dbReference type="AlphaFoldDB" id="A0A8H3UYG9"/>
<keyword evidence="4" id="KW-1185">Reference proteome</keyword>
<proteinExistence type="predicted"/>
<dbReference type="Proteomes" id="UP000490939">
    <property type="component" value="Unassembled WGS sequence"/>
</dbReference>
<keyword evidence="2" id="KW-0812">Transmembrane</keyword>
<feature type="region of interest" description="Disordered" evidence="1">
    <location>
        <begin position="1"/>
        <end position="23"/>
    </location>
</feature>
<accession>A0A8H3UYG9</accession>
<name>A0A8H3UYG9_VENIN</name>
<feature type="compositionally biased region" description="Acidic residues" evidence="1">
    <location>
        <begin position="94"/>
        <end position="115"/>
    </location>
</feature>
<evidence type="ECO:0008006" key="5">
    <source>
        <dbReference type="Google" id="ProtNLM"/>
    </source>
</evidence>
<evidence type="ECO:0000313" key="4">
    <source>
        <dbReference type="Proteomes" id="UP000490939"/>
    </source>
</evidence>